<evidence type="ECO:0008006" key="7">
    <source>
        <dbReference type="Google" id="ProtNLM"/>
    </source>
</evidence>
<dbReference type="Pfam" id="PF00675">
    <property type="entry name" value="Peptidase_M16"/>
    <property type="match status" value="1"/>
</dbReference>
<dbReference type="Proteomes" id="UP000293360">
    <property type="component" value="Unassembled WGS sequence"/>
</dbReference>
<organism evidence="5 6">
    <name type="scientific">Monosporascus ibericus</name>
    <dbReference type="NCBI Taxonomy" id="155417"/>
    <lineage>
        <taxon>Eukaryota</taxon>
        <taxon>Fungi</taxon>
        <taxon>Dikarya</taxon>
        <taxon>Ascomycota</taxon>
        <taxon>Pezizomycotina</taxon>
        <taxon>Sordariomycetes</taxon>
        <taxon>Xylariomycetidae</taxon>
        <taxon>Xylariales</taxon>
        <taxon>Xylariales incertae sedis</taxon>
        <taxon>Monosporascus</taxon>
    </lineage>
</organism>
<dbReference type="PANTHER" id="PTHR43016:SF16">
    <property type="entry name" value="METALLOPROTEASE, PUTATIVE (AFU_ORTHOLOGUE AFUA_4G07610)-RELATED"/>
    <property type="match status" value="1"/>
</dbReference>
<dbReference type="SUPFAM" id="SSF63411">
    <property type="entry name" value="LuxS/MPP-like metallohydrolase"/>
    <property type="match status" value="4"/>
</dbReference>
<feature type="compositionally biased region" description="Acidic residues" evidence="1">
    <location>
        <begin position="1073"/>
        <end position="1110"/>
    </location>
</feature>
<dbReference type="OrthoDB" id="4953at2759"/>
<accession>A0A4Q4TKA4</accession>
<gene>
    <name evidence="5" type="ORF">DL764_003618</name>
</gene>
<dbReference type="STRING" id="155417.A0A4Q4TKA4"/>
<feature type="domain" description="Peptidase M16 N-terminal" evidence="3">
    <location>
        <begin position="120"/>
        <end position="206"/>
    </location>
</feature>
<feature type="domain" description="Peptidase M16 C-terminal" evidence="4">
    <location>
        <begin position="258"/>
        <end position="441"/>
    </location>
</feature>
<evidence type="ECO:0000313" key="5">
    <source>
        <dbReference type="EMBL" id="RYP05693.1"/>
    </source>
</evidence>
<dbReference type="GO" id="GO:0046872">
    <property type="term" value="F:metal ion binding"/>
    <property type="evidence" value="ECO:0007669"/>
    <property type="project" value="InterPro"/>
</dbReference>
<evidence type="ECO:0000259" key="4">
    <source>
        <dbReference type="Pfam" id="PF05193"/>
    </source>
</evidence>
<dbReference type="InterPro" id="IPR011765">
    <property type="entry name" value="Pept_M16_N"/>
</dbReference>
<feature type="region of interest" description="Disordered" evidence="1">
    <location>
        <begin position="1070"/>
        <end position="1110"/>
    </location>
</feature>
<comment type="caution">
    <text evidence="5">The sequence shown here is derived from an EMBL/GenBank/DDBJ whole genome shotgun (WGS) entry which is preliminary data.</text>
</comment>
<evidence type="ECO:0000256" key="1">
    <source>
        <dbReference type="SAM" id="MobiDB-lite"/>
    </source>
</evidence>
<dbReference type="InterPro" id="IPR007863">
    <property type="entry name" value="Peptidase_M16_C"/>
</dbReference>
<proteinExistence type="predicted"/>
<feature type="chain" id="PRO_5020219737" description="Peptidase M16 C-terminal domain-containing protein" evidence="2">
    <location>
        <begin position="27"/>
        <end position="1110"/>
    </location>
</feature>
<sequence>MFSPITARMLFYASLIALLAVLYTQTDSFLEYTPLMFHSTGIESCMNRLSSSFSDSLEAKMGSQGPNTRFRKIQSFQTDYAPATITQYESERSGMQVIVAHRKGPKVNGYFTLATEIFDDSGAPHTLEHLVFMGSKSYRYKGLLDKLASRAYGGTNAWTATDHTAYTLETAGWQGFAQILPVYLEHLIVPTITDAACLTEVHHINGEGNDAGVVYSEMQGVEHTSTELMDIKARRLLYPENVGFRYETGGMTEALRVLNPEKIRDFHKVMYQPRNMCVIVVGEVDHENLIEILDTFEESVKDDIPLLDAPFRRPWIESAQPPALKRTTVETIEFPEEDESTGDMVIAFFGPNCVNVVETTALNVLLTYLCGSSVAVLENVIVEKEELASSVSYWWDARPNTVIWLQPTGVATEKLEFVEQRLISLLKEVASKPLDMVYMNECIQRERRQVKAQAEESESFYSTNIITDYLFGSRDGSTLRNLSSLGEYNTLEAWTDEKWRGFLKKWISDAHHISVLGKPSLKLADQQKAEEVARIEKRKRELGPDGLQELQRKLDQAKKDNEVEIPNSILEKWPVPPTESINFIRSQTARSGLARKLGTHENPAQNAIDKGPSGLPLFVQFEDVPTNFVHIIVHVGTLKVPVNYKPLLPILTDNFFNTHIHRNGERIDFEKVVMELEKETVSYALESGNRVGDAESFVIRMQVEPEKYASAVEWIRTMMFDSIFDITRLKASISKQLADIPEAKRDGRVMANEVEMALHNKASSLIVAKRTLVKATYLRRLKKLLEKDPDTVLSWFEEVRKALFTFGNLRILVTADISNSKLPEPVKTWDILSKSLDASTEEMNPIPKPYTLLNDEGRNPGSIGAVIVPMTTIDSSYSVSTGKGLTSFTDPAAPALLVACQYLETVEGPLWNAARGNGLAYGVYFAKEVDGGWVDFKVYRSPLASKAISAARDAIAALVDGTVAFETPMIEGAISQLVMAMADEQATMATAAVQNYILSAVRGLPSDYNQKILTKVRDVTVDDIKDAMRTWLLPVFEPGKSNVVKIEKELQEVGYKTQVKQLSDFYDAYGLEAGEDEDGDEMDEDESEEDGSGDSDGSEGSDDDISIDGR</sequence>
<evidence type="ECO:0000313" key="6">
    <source>
        <dbReference type="Proteomes" id="UP000293360"/>
    </source>
</evidence>
<evidence type="ECO:0000256" key="2">
    <source>
        <dbReference type="SAM" id="SignalP"/>
    </source>
</evidence>
<reference evidence="5 6" key="1">
    <citation type="submission" date="2018-06" db="EMBL/GenBank/DDBJ databases">
        <title>Complete Genomes of Monosporascus.</title>
        <authorList>
            <person name="Robinson A.J."/>
            <person name="Natvig D.O."/>
        </authorList>
    </citation>
    <scope>NUCLEOTIDE SEQUENCE [LARGE SCALE GENOMIC DNA]</scope>
    <source>
        <strain evidence="5 6">CBS 110550</strain>
    </source>
</reference>
<keyword evidence="6" id="KW-1185">Reference proteome</keyword>
<dbReference type="Gene3D" id="3.30.830.10">
    <property type="entry name" value="Metalloenzyme, LuxS/M16 peptidase-like"/>
    <property type="match status" value="4"/>
</dbReference>
<feature type="signal peptide" evidence="2">
    <location>
        <begin position="1"/>
        <end position="26"/>
    </location>
</feature>
<dbReference type="EMBL" id="QJNU01000161">
    <property type="protein sequence ID" value="RYP05693.1"/>
    <property type="molecule type" value="Genomic_DNA"/>
</dbReference>
<dbReference type="FunFam" id="3.30.830.10:FF:000015">
    <property type="entry name" value="Putative zinc metalloprotease"/>
    <property type="match status" value="1"/>
</dbReference>
<keyword evidence="2" id="KW-0732">Signal</keyword>
<dbReference type="PANTHER" id="PTHR43016">
    <property type="entry name" value="PRESEQUENCE PROTEASE"/>
    <property type="match status" value="1"/>
</dbReference>
<evidence type="ECO:0000259" key="3">
    <source>
        <dbReference type="Pfam" id="PF00675"/>
    </source>
</evidence>
<dbReference type="AlphaFoldDB" id="A0A4Q4TKA4"/>
<dbReference type="InterPro" id="IPR011249">
    <property type="entry name" value="Metalloenz_LuxS/M16"/>
</dbReference>
<protein>
    <recommendedName>
        <fullName evidence="7">Peptidase M16 C-terminal domain-containing protein</fullName>
    </recommendedName>
</protein>
<dbReference type="FunFam" id="3.30.830.10:FF:000031">
    <property type="entry name" value="Putative zinc metalloprotease"/>
    <property type="match status" value="1"/>
</dbReference>
<name>A0A4Q4TKA4_9PEZI</name>
<dbReference type="Pfam" id="PF05193">
    <property type="entry name" value="Peptidase_M16_C"/>
    <property type="match status" value="1"/>
</dbReference>